<dbReference type="SUPFAM" id="SSF52402">
    <property type="entry name" value="Adenine nucleotide alpha hydrolases-like"/>
    <property type="match status" value="1"/>
</dbReference>
<sequence>MKKILIPTDFSKKSYQTINYIVELFKNERCAFYFLNTYTFDAYGLNAIELLQADDDWFDKPQENSLNNLGSLLKKYSGIGTNFRHQYHVISEYATLVKGIEMHIDNLNIDLLVLKGNRVISKNIKDIVDKIRTCPVLIVPPCALVNKTLNLTITSTFKDQVRTFGIDTFLEILKNTNFVINILVLDNNKTLTTEAEGYLQRLINHLKSFSNKKIKVVHTKKMLNLKDYAVSHLNEILCVTDKKPDVFRRVGLSQSAVISTLKSLQHNLVLTIHQ</sequence>
<organism evidence="1 2">
    <name type="scientific">Postechiella marina</name>
    <dbReference type="NCBI Taxonomy" id="943941"/>
    <lineage>
        <taxon>Bacteria</taxon>
        <taxon>Pseudomonadati</taxon>
        <taxon>Bacteroidota</taxon>
        <taxon>Flavobacteriia</taxon>
        <taxon>Flavobacteriales</taxon>
        <taxon>Flavobacteriaceae</taxon>
        <taxon>Postechiella</taxon>
    </lineage>
</organism>
<dbReference type="RefSeq" id="WP_344788570.1">
    <property type="nucleotide sequence ID" value="NZ_BAABCA010000005.1"/>
</dbReference>
<protein>
    <recommendedName>
        <fullName evidence="3">Universal stress protein</fullName>
    </recommendedName>
</protein>
<accession>A0ABP8CCD6</accession>
<evidence type="ECO:0000313" key="2">
    <source>
        <dbReference type="Proteomes" id="UP001501496"/>
    </source>
</evidence>
<name>A0ABP8CCD6_9FLAO</name>
<comment type="caution">
    <text evidence="1">The sequence shown here is derived from an EMBL/GenBank/DDBJ whole genome shotgun (WGS) entry which is preliminary data.</text>
</comment>
<dbReference type="InterPro" id="IPR014729">
    <property type="entry name" value="Rossmann-like_a/b/a_fold"/>
</dbReference>
<evidence type="ECO:0008006" key="3">
    <source>
        <dbReference type="Google" id="ProtNLM"/>
    </source>
</evidence>
<gene>
    <name evidence="1" type="ORF">GCM10022291_24670</name>
</gene>
<reference evidence="2" key="1">
    <citation type="journal article" date="2019" name="Int. J. Syst. Evol. Microbiol.">
        <title>The Global Catalogue of Microorganisms (GCM) 10K type strain sequencing project: providing services to taxonomists for standard genome sequencing and annotation.</title>
        <authorList>
            <consortium name="The Broad Institute Genomics Platform"/>
            <consortium name="The Broad Institute Genome Sequencing Center for Infectious Disease"/>
            <person name="Wu L."/>
            <person name="Ma J."/>
        </authorList>
    </citation>
    <scope>NUCLEOTIDE SEQUENCE [LARGE SCALE GENOMIC DNA]</scope>
    <source>
        <strain evidence="2">JCM 17630</strain>
    </source>
</reference>
<dbReference type="EMBL" id="BAABCA010000005">
    <property type="protein sequence ID" value="GAA4237573.1"/>
    <property type="molecule type" value="Genomic_DNA"/>
</dbReference>
<evidence type="ECO:0000313" key="1">
    <source>
        <dbReference type="EMBL" id="GAA4237573.1"/>
    </source>
</evidence>
<proteinExistence type="predicted"/>
<dbReference type="Proteomes" id="UP001501496">
    <property type="component" value="Unassembled WGS sequence"/>
</dbReference>
<keyword evidence="2" id="KW-1185">Reference proteome</keyword>
<dbReference type="Gene3D" id="3.40.50.620">
    <property type="entry name" value="HUPs"/>
    <property type="match status" value="1"/>
</dbReference>